<gene>
    <name evidence="2" type="ORF">TUBRATIS_20000</name>
</gene>
<feature type="transmembrane region" description="Helical" evidence="1">
    <location>
        <begin position="237"/>
        <end position="258"/>
    </location>
</feature>
<feature type="transmembrane region" description="Helical" evidence="1">
    <location>
        <begin position="185"/>
        <end position="204"/>
    </location>
</feature>
<feature type="transmembrane region" description="Helical" evidence="1">
    <location>
        <begin position="159"/>
        <end position="179"/>
    </location>
</feature>
<dbReference type="VEuPathDB" id="MicrosporidiaDB:TUBRATIS_20000"/>
<name>A0A437AKE3_9MICR</name>
<reference evidence="2 3" key="1">
    <citation type="submission" date="2018-10" db="EMBL/GenBank/DDBJ databases">
        <title>Draft genome sequence of the microsporidian Tubulinosema ratisbonensis.</title>
        <authorList>
            <person name="Polonais V."/>
            <person name="Peyretaillade E."/>
            <person name="Niehus S."/>
            <person name="Wawrzyniak I."/>
            <person name="Franchet A."/>
            <person name="Gaspin C."/>
            <person name="Reichstadt M."/>
            <person name="Belser C."/>
            <person name="Labadie K."/>
            <person name="Delbac F."/>
            <person name="Ferrandon D."/>
        </authorList>
    </citation>
    <scope>NUCLEOTIDE SEQUENCE [LARGE SCALE GENOMIC DNA]</scope>
    <source>
        <strain evidence="2 3">Franzen</strain>
    </source>
</reference>
<protein>
    <submittedName>
        <fullName evidence="2">Uncharacterized protein</fullName>
    </submittedName>
</protein>
<evidence type="ECO:0000313" key="2">
    <source>
        <dbReference type="EMBL" id="RVD91548.1"/>
    </source>
</evidence>
<sequence>MNKIELRKSTKTSAELQQISETGLIEPDEKVFANPLDIIYHVEENAREERIKEEYSKIDPDGSTTWLLIKLFQYPSTKKFLFRILAFYNMNQTKFRLFLFSIFTFCSLLISLSLFGYYEQFHQVEFIFIAVFYNVLHVFRFIIFYFYKFEFDYKIEIIFSVYYFVVTTAILATKLYFKLIVFDCAYFLITFSCTTIVLLFNLLMSDILFKYFKYILPSVFFLSLLFFSVFYKFKYFLFVYIVCMILCTFCNFLFRVFFLRPPRYSDIIYAGIITFYVYTSDLVTEYELINNN</sequence>
<dbReference type="EMBL" id="RCSS01000486">
    <property type="protein sequence ID" value="RVD91548.1"/>
    <property type="molecule type" value="Genomic_DNA"/>
</dbReference>
<keyword evidence="1" id="KW-0812">Transmembrane</keyword>
<keyword evidence="3" id="KW-1185">Reference proteome</keyword>
<dbReference type="AlphaFoldDB" id="A0A437AKE3"/>
<comment type="caution">
    <text evidence="2">The sequence shown here is derived from an EMBL/GenBank/DDBJ whole genome shotgun (WGS) entry which is preliminary data.</text>
</comment>
<accession>A0A437AKE3</accession>
<feature type="transmembrane region" description="Helical" evidence="1">
    <location>
        <begin position="124"/>
        <end position="147"/>
    </location>
</feature>
<keyword evidence="1" id="KW-0472">Membrane</keyword>
<feature type="transmembrane region" description="Helical" evidence="1">
    <location>
        <begin position="97"/>
        <end position="118"/>
    </location>
</feature>
<dbReference type="Proteomes" id="UP000282876">
    <property type="component" value="Unassembled WGS sequence"/>
</dbReference>
<keyword evidence="1" id="KW-1133">Transmembrane helix</keyword>
<evidence type="ECO:0000256" key="1">
    <source>
        <dbReference type="SAM" id="Phobius"/>
    </source>
</evidence>
<evidence type="ECO:0000313" key="3">
    <source>
        <dbReference type="Proteomes" id="UP000282876"/>
    </source>
</evidence>
<feature type="transmembrane region" description="Helical" evidence="1">
    <location>
        <begin position="211"/>
        <end position="231"/>
    </location>
</feature>
<proteinExistence type="predicted"/>
<organism evidence="2 3">
    <name type="scientific">Tubulinosema ratisbonensis</name>
    <dbReference type="NCBI Taxonomy" id="291195"/>
    <lineage>
        <taxon>Eukaryota</taxon>
        <taxon>Fungi</taxon>
        <taxon>Fungi incertae sedis</taxon>
        <taxon>Microsporidia</taxon>
        <taxon>Tubulinosematoidea</taxon>
        <taxon>Tubulinosematidae</taxon>
        <taxon>Tubulinosema</taxon>
    </lineage>
</organism>